<protein>
    <submittedName>
        <fullName evidence="1">Uncharacterized protein</fullName>
    </submittedName>
</protein>
<evidence type="ECO:0000313" key="1">
    <source>
        <dbReference type="EMBL" id="KIO12051.1"/>
    </source>
</evidence>
<proteinExistence type="predicted"/>
<gene>
    <name evidence="1" type="ORF">M404DRAFT_748095</name>
</gene>
<sequence>MITWGTGGNDRGYHLFWEGDWSQEWSTRLTLGTGMRFVATRSARGMSTRDVRGVSTMRMRGTRSPGLMNIMIAAAKVVFVYVPDSTVNVIGVESLMSPPHGEVTPISNFIVVWIHCGAHASIHVLPQVSS</sequence>
<name>A0A0C3PSE5_PISTI</name>
<keyword evidence="2" id="KW-1185">Reference proteome</keyword>
<dbReference type="EMBL" id="KN831948">
    <property type="protein sequence ID" value="KIO12051.1"/>
    <property type="molecule type" value="Genomic_DNA"/>
</dbReference>
<dbReference type="InParanoid" id="A0A0C3PSE5"/>
<dbReference type="AlphaFoldDB" id="A0A0C3PSE5"/>
<dbReference type="HOGENOM" id="CLU_1939019_0_0_1"/>
<evidence type="ECO:0000313" key="2">
    <source>
        <dbReference type="Proteomes" id="UP000054217"/>
    </source>
</evidence>
<accession>A0A0C3PSE5</accession>
<reference evidence="2" key="2">
    <citation type="submission" date="2015-01" db="EMBL/GenBank/DDBJ databases">
        <title>Evolutionary Origins and Diversification of the Mycorrhizal Mutualists.</title>
        <authorList>
            <consortium name="DOE Joint Genome Institute"/>
            <consortium name="Mycorrhizal Genomics Consortium"/>
            <person name="Kohler A."/>
            <person name="Kuo A."/>
            <person name="Nagy L.G."/>
            <person name="Floudas D."/>
            <person name="Copeland A."/>
            <person name="Barry K.W."/>
            <person name="Cichocki N."/>
            <person name="Veneault-Fourrey C."/>
            <person name="LaButti K."/>
            <person name="Lindquist E.A."/>
            <person name="Lipzen A."/>
            <person name="Lundell T."/>
            <person name="Morin E."/>
            <person name="Murat C."/>
            <person name="Riley R."/>
            <person name="Ohm R."/>
            <person name="Sun H."/>
            <person name="Tunlid A."/>
            <person name="Henrissat B."/>
            <person name="Grigoriev I.V."/>
            <person name="Hibbett D.S."/>
            <person name="Martin F."/>
        </authorList>
    </citation>
    <scope>NUCLEOTIDE SEQUENCE [LARGE SCALE GENOMIC DNA]</scope>
    <source>
        <strain evidence="2">Marx 270</strain>
    </source>
</reference>
<dbReference type="Proteomes" id="UP000054217">
    <property type="component" value="Unassembled WGS sequence"/>
</dbReference>
<organism evidence="1 2">
    <name type="scientific">Pisolithus tinctorius Marx 270</name>
    <dbReference type="NCBI Taxonomy" id="870435"/>
    <lineage>
        <taxon>Eukaryota</taxon>
        <taxon>Fungi</taxon>
        <taxon>Dikarya</taxon>
        <taxon>Basidiomycota</taxon>
        <taxon>Agaricomycotina</taxon>
        <taxon>Agaricomycetes</taxon>
        <taxon>Agaricomycetidae</taxon>
        <taxon>Boletales</taxon>
        <taxon>Sclerodermatineae</taxon>
        <taxon>Pisolithaceae</taxon>
        <taxon>Pisolithus</taxon>
    </lineage>
</organism>
<reference evidence="1 2" key="1">
    <citation type="submission" date="2014-04" db="EMBL/GenBank/DDBJ databases">
        <authorList>
            <consortium name="DOE Joint Genome Institute"/>
            <person name="Kuo A."/>
            <person name="Kohler A."/>
            <person name="Costa M.D."/>
            <person name="Nagy L.G."/>
            <person name="Floudas D."/>
            <person name="Copeland A."/>
            <person name="Barry K.W."/>
            <person name="Cichocki N."/>
            <person name="Veneault-Fourrey C."/>
            <person name="LaButti K."/>
            <person name="Lindquist E.A."/>
            <person name="Lipzen A."/>
            <person name="Lundell T."/>
            <person name="Morin E."/>
            <person name="Murat C."/>
            <person name="Sun H."/>
            <person name="Tunlid A."/>
            <person name="Henrissat B."/>
            <person name="Grigoriev I.V."/>
            <person name="Hibbett D.S."/>
            <person name="Martin F."/>
            <person name="Nordberg H.P."/>
            <person name="Cantor M.N."/>
            <person name="Hua S.X."/>
        </authorList>
    </citation>
    <scope>NUCLEOTIDE SEQUENCE [LARGE SCALE GENOMIC DNA]</scope>
    <source>
        <strain evidence="1 2">Marx 270</strain>
    </source>
</reference>